<evidence type="ECO:0000256" key="13">
    <source>
        <dbReference type="ARBA" id="ARBA00022884"/>
    </source>
</evidence>
<comment type="cofactor">
    <cofactor evidence="1">
        <name>Mn(2+)</name>
        <dbReference type="ChEBI" id="CHEBI:29035"/>
    </cofactor>
</comment>
<dbReference type="Gene3D" id="3.30.160.380">
    <property type="entry name" value="Dicer dimerisation domain"/>
    <property type="match status" value="1"/>
</dbReference>
<dbReference type="GO" id="GO:0005524">
    <property type="term" value="F:ATP binding"/>
    <property type="evidence" value="ECO:0007669"/>
    <property type="project" value="UniProtKB-KW"/>
</dbReference>
<dbReference type="Pfam" id="PF03368">
    <property type="entry name" value="Dicer_dimer"/>
    <property type="match status" value="1"/>
</dbReference>
<feature type="domain" description="RNase III" evidence="19">
    <location>
        <begin position="1229"/>
        <end position="1386"/>
    </location>
</feature>
<gene>
    <name evidence="24" type="ORF">E4U42_002900</name>
</gene>
<keyword evidence="12" id="KW-0460">Magnesium</keyword>
<dbReference type="GO" id="GO:0046872">
    <property type="term" value="F:metal ion binding"/>
    <property type="evidence" value="ECO:0007669"/>
    <property type="project" value="UniProtKB-KW"/>
</dbReference>
<evidence type="ECO:0000256" key="16">
    <source>
        <dbReference type="ARBA" id="ARBA00035116"/>
    </source>
</evidence>
<dbReference type="Pfam" id="PF00636">
    <property type="entry name" value="Ribonuclease_3"/>
    <property type="match status" value="2"/>
</dbReference>
<dbReference type="InterPro" id="IPR005034">
    <property type="entry name" value="Dicer_dimerisation"/>
</dbReference>
<proteinExistence type="inferred from homology"/>
<dbReference type="EMBL" id="SRPY01000230">
    <property type="protein sequence ID" value="KAG5926849.1"/>
    <property type="molecule type" value="Genomic_DNA"/>
</dbReference>
<feature type="domain" description="Helicase ATP-binding" evidence="21">
    <location>
        <begin position="90"/>
        <end position="270"/>
    </location>
</feature>
<feature type="domain" description="Dicer dsRNA-binding fold" evidence="23">
    <location>
        <begin position="628"/>
        <end position="718"/>
    </location>
</feature>
<comment type="cofactor">
    <cofactor evidence="2">
        <name>Mg(2+)</name>
        <dbReference type="ChEBI" id="CHEBI:18420"/>
    </cofactor>
</comment>
<dbReference type="Pfam" id="PF00270">
    <property type="entry name" value="DEAD"/>
    <property type="match status" value="1"/>
</dbReference>
<dbReference type="FunFam" id="1.10.1520.10:FF:000015">
    <property type="entry name" value="Dicer-like protein 1"/>
    <property type="match status" value="1"/>
</dbReference>
<dbReference type="GO" id="GO:0004386">
    <property type="term" value="F:helicase activity"/>
    <property type="evidence" value="ECO:0007669"/>
    <property type="project" value="UniProtKB-KW"/>
</dbReference>
<dbReference type="PROSITE" id="PS51327">
    <property type="entry name" value="DICER_DSRBF"/>
    <property type="match status" value="1"/>
</dbReference>
<dbReference type="SMART" id="SM00487">
    <property type="entry name" value="DEXDc"/>
    <property type="match status" value="1"/>
</dbReference>
<dbReference type="OrthoDB" id="416741at2759"/>
<evidence type="ECO:0000256" key="11">
    <source>
        <dbReference type="ARBA" id="ARBA00022840"/>
    </source>
</evidence>
<dbReference type="Gene3D" id="1.10.1520.10">
    <property type="entry name" value="Ribonuclease III domain"/>
    <property type="match status" value="2"/>
</dbReference>
<dbReference type="Proteomes" id="UP000811619">
    <property type="component" value="Unassembled WGS sequence"/>
</dbReference>
<evidence type="ECO:0000256" key="6">
    <source>
        <dbReference type="ARBA" id="ARBA00022737"/>
    </source>
</evidence>
<keyword evidence="14" id="KW-0051">Antiviral defense</keyword>
<evidence type="ECO:0000256" key="17">
    <source>
        <dbReference type="PROSITE-ProRule" id="PRU00657"/>
    </source>
</evidence>
<dbReference type="PANTHER" id="PTHR14950">
    <property type="entry name" value="DICER-RELATED"/>
    <property type="match status" value="1"/>
</dbReference>
<feature type="domain" description="Helicase C-terminal" evidence="22">
    <location>
        <begin position="434"/>
        <end position="595"/>
    </location>
</feature>
<keyword evidence="4" id="KW-0930">Antiviral protein</keyword>
<reference evidence="24" key="1">
    <citation type="journal article" date="2020" name="bioRxiv">
        <title>Whole genome comparisons of ergot fungi reveals the divergence and evolution of species within the genus Claviceps are the result of varying mechanisms driving genome evolution and host range expansion.</title>
        <authorList>
            <person name="Wyka S.A."/>
            <person name="Mondo S.J."/>
            <person name="Liu M."/>
            <person name="Dettman J."/>
            <person name="Nalam V."/>
            <person name="Broders K.D."/>
        </authorList>
    </citation>
    <scope>NUCLEOTIDE SEQUENCE</scope>
    <source>
        <strain evidence="24">CCC 489</strain>
    </source>
</reference>
<evidence type="ECO:0000259" key="22">
    <source>
        <dbReference type="PROSITE" id="PS51194"/>
    </source>
</evidence>
<comment type="caution">
    <text evidence="24">The sequence shown here is derived from an EMBL/GenBank/DDBJ whole genome shotgun (WGS) entry which is preliminary data.</text>
</comment>
<dbReference type="GO" id="GO:0004525">
    <property type="term" value="F:ribonuclease III activity"/>
    <property type="evidence" value="ECO:0007669"/>
    <property type="project" value="InterPro"/>
</dbReference>
<dbReference type="InterPro" id="IPR011545">
    <property type="entry name" value="DEAD/DEAH_box_helicase_dom"/>
</dbReference>
<dbReference type="GO" id="GO:0005737">
    <property type="term" value="C:cytoplasm"/>
    <property type="evidence" value="ECO:0007669"/>
    <property type="project" value="TreeGrafter"/>
</dbReference>
<dbReference type="PANTHER" id="PTHR14950:SF62">
    <property type="entry name" value="DICER-LIKE PROTEIN 1"/>
    <property type="match status" value="1"/>
</dbReference>
<dbReference type="InterPro" id="IPR056755">
    <property type="entry name" value="DSRM_2"/>
</dbReference>
<keyword evidence="6" id="KW-0677">Repeat</keyword>
<evidence type="ECO:0000256" key="15">
    <source>
        <dbReference type="ARBA" id="ARBA00023211"/>
    </source>
</evidence>
<evidence type="ECO:0000256" key="8">
    <source>
        <dbReference type="ARBA" id="ARBA00022801"/>
    </source>
</evidence>
<keyword evidence="5" id="KW-0479">Metal-binding</keyword>
<dbReference type="SMART" id="SM00535">
    <property type="entry name" value="RIBOc"/>
    <property type="match status" value="2"/>
</dbReference>
<dbReference type="InterPro" id="IPR003100">
    <property type="entry name" value="PAZ_dom"/>
</dbReference>
<sequence length="1509" mass="169704">MSGSESDTDDVDGVETYRQIYAADTQPREKPPNAEDIAFQDWVANQKHETPPNPNDPGEADEKSSALVVVDIPEKSKSIINSPRQYQLDLFERAKESNTIIVLETGSGKTLIAVLLLRHILDDELQRRADGKPNKAAFFLVDKVVLCLQQYNVLSVNLNYPIGKFYGNTVSGLKTKEDWDAQIRENMAFVCTAQVLLDLLGSGLVSMNQVNLLIFDEAHHTKKSHPYAKIVKDHYSRMKTERPRILGMTASPVDSKTKDLKLVALELEATLCSKIATISDEALEKESQKRQQKERVVYYAPLLQPEEARTDLWRQLSAVLGLTSKLFSHFEATKDIGSILGPWCADQYWNVLFSHSKVSQRPTITRRFPQHDEADGCLLQLLVDQDVNPGLEEDRIATEVAKASKITLNYMKQRQNVKIDKLNFSDKFLALHGILRDAFSAGKTKRCIVFVQKRYVAFLLSDIFAQPEIRLQNMSCSFVVGSQNVSSSIANMSVRDQFQTLLRFQTGEVNCLFATQVAEEGIDVPDCDLIIRFDLHDSAIQYIQSRGRARRAESTFVNMVEEGNMAQKRRLLEASRDATALRRFVSILSADRKVADLSPAFDDIERQGKPQRVFHIPETGAQLSFDSSLQVLAKFVSSLSNSAEAHPEYVVTPTCAGGRFIATVLLPDSSPVTMFRGTPQRSKMLARGSAALEACIYMIRRKFINGYLQPTLGKRLPAMRNARLALSSNKRVEYNMRIKSDRWLQTGTPAELFAAIIALDEAILPGKRGRNICLLTRFLLPRIPPLELFVNQTEMTSATLAQCGTTLKIGDIELANLANFTLTIFKDVFSKDFDCKAEDLPYFIAPCVSLFDATMDAIDVRSVVDWPLLDAMNTTETATVLPGNSQAKDLQNKLVIDPYDGSRKFLTKRVSTALRPFDPVPANAPKPKCRSYFRGEQNIAEYSTSLGPSARRQRQWNTEQPVFDAELLPIRRNYLCPSSGDERETCRECSIILEPLVVSKLPVDVAITALVLPVIMYRIDSVLVSVDACQFFDLDIDPLLALEAFTKDSSNTEENGGPQIDFQPGMGSNYERLEFLGDTFLKTATTIALFTRMPPSTTEFEYHVERMLLICNQNLFNNAVDRKLEEYIRSKAFDRRTWYPDLRLKKGKALKTKVVHSLANKSIADVCEAVIGAAYMSEPRGNMDLAVKAVTKMVRSKNHTMTRFSDYYEDHEPVAWQRAEVSATERFVADKIHARIGYRFHSPKLLRSAFKHPSWPYDPDVPHYQRLEFLGDALLDLAVVDHLFVAFPKADPQWLTEHKMAMVSNHFFACLCVDLGLHRHLLTTSSSMLGNTAQFVKQFETAKTESSREGSRERPSADFWVNLTQPPKALSDVLEAVIGAMFVDSRYNYQVVQDFFDKSIRPYFEDMSRYDTCAAGHAVTVLTRRMQHDFQCRSWRLCVAAVACGSETGASAMTDENVVCAMMVHGKVVDSQIRANGRAAKMGVATRVLQQVRNMDKDAFQARTGCDCA</sequence>
<keyword evidence="7" id="KW-0547">Nucleotide-binding</keyword>
<feature type="region of interest" description="Disordered" evidence="18">
    <location>
        <begin position="1"/>
        <end position="65"/>
    </location>
</feature>
<dbReference type="SMART" id="SM00490">
    <property type="entry name" value="HELICc"/>
    <property type="match status" value="1"/>
</dbReference>
<dbReference type="InterPro" id="IPR038248">
    <property type="entry name" value="Dicer_dimer_sf"/>
</dbReference>
<evidence type="ECO:0000259" key="21">
    <source>
        <dbReference type="PROSITE" id="PS51192"/>
    </source>
</evidence>
<keyword evidence="13 17" id="KW-0694">RNA-binding</keyword>
<evidence type="ECO:0000256" key="4">
    <source>
        <dbReference type="ARBA" id="ARBA00022721"/>
    </source>
</evidence>
<dbReference type="Gene3D" id="3.40.50.300">
    <property type="entry name" value="P-loop containing nucleotide triphosphate hydrolases"/>
    <property type="match status" value="2"/>
</dbReference>
<evidence type="ECO:0000256" key="12">
    <source>
        <dbReference type="ARBA" id="ARBA00022842"/>
    </source>
</evidence>
<keyword evidence="8" id="KW-0378">Hydrolase</keyword>
<comment type="similarity">
    <text evidence="16 17">Belongs to the helicase family. Dicer subfamily.</text>
</comment>
<evidence type="ECO:0000313" key="24">
    <source>
        <dbReference type="EMBL" id="KAG5926849.1"/>
    </source>
</evidence>
<dbReference type="PROSITE" id="PS50142">
    <property type="entry name" value="RNASE_3_2"/>
    <property type="match status" value="2"/>
</dbReference>
<dbReference type="InterPro" id="IPR014001">
    <property type="entry name" value="Helicase_ATP-bd"/>
</dbReference>
<dbReference type="PROSITE" id="PS51192">
    <property type="entry name" value="HELICASE_ATP_BIND_1"/>
    <property type="match status" value="1"/>
</dbReference>
<evidence type="ECO:0000256" key="3">
    <source>
        <dbReference type="ARBA" id="ARBA00020797"/>
    </source>
</evidence>
<evidence type="ECO:0000259" key="23">
    <source>
        <dbReference type="PROSITE" id="PS51327"/>
    </source>
</evidence>
<organism evidence="24 25">
    <name type="scientific">Claviceps africana</name>
    <dbReference type="NCBI Taxonomy" id="83212"/>
    <lineage>
        <taxon>Eukaryota</taxon>
        <taxon>Fungi</taxon>
        <taxon>Dikarya</taxon>
        <taxon>Ascomycota</taxon>
        <taxon>Pezizomycotina</taxon>
        <taxon>Sordariomycetes</taxon>
        <taxon>Hypocreomycetidae</taxon>
        <taxon>Hypocreales</taxon>
        <taxon>Clavicipitaceae</taxon>
        <taxon>Claviceps</taxon>
    </lineage>
</organism>
<dbReference type="SUPFAM" id="SSF52540">
    <property type="entry name" value="P-loop containing nucleoside triphosphate hydrolases"/>
    <property type="match status" value="1"/>
</dbReference>
<evidence type="ECO:0000259" key="20">
    <source>
        <dbReference type="PROSITE" id="PS50821"/>
    </source>
</evidence>
<dbReference type="GO" id="GO:0051607">
    <property type="term" value="P:defense response to virus"/>
    <property type="evidence" value="ECO:0007669"/>
    <property type="project" value="UniProtKB-KW"/>
</dbReference>
<dbReference type="CDD" id="cd18034">
    <property type="entry name" value="DEXHc_dicer"/>
    <property type="match status" value="1"/>
</dbReference>
<dbReference type="Pfam" id="PF00271">
    <property type="entry name" value="Helicase_C"/>
    <property type="match status" value="1"/>
</dbReference>
<evidence type="ECO:0000256" key="9">
    <source>
        <dbReference type="ARBA" id="ARBA00022806"/>
    </source>
</evidence>
<dbReference type="SUPFAM" id="SSF69065">
    <property type="entry name" value="RNase III domain-like"/>
    <property type="match status" value="2"/>
</dbReference>
<keyword evidence="10" id="KW-0862">Zinc</keyword>
<protein>
    <recommendedName>
        <fullName evidence="3">Dicer-like protein 1</fullName>
    </recommendedName>
</protein>
<evidence type="ECO:0000259" key="19">
    <source>
        <dbReference type="PROSITE" id="PS50142"/>
    </source>
</evidence>
<evidence type="ECO:0000256" key="18">
    <source>
        <dbReference type="SAM" id="MobiDB-lite"/>
    </source>
</evidence>
<dbReference type="GO" id="GO:0030422">
    <property type="term" value="P:siRNA processing"/>
    <property type="evidence" value="ECO:0007669"/>
    <property type="project" value="TreeGrafter"/>
</dbReference>
<dbReference type="GO" id="GO:0050688">
    <property type="term" value="P:regulation of defense response to virus"/>
    <property type="evidence" value="ECO:0007669"/>
    <property type="project" value="UniProtKB-KW"/>
</dbReference>
<accession>A0A8K0J7L6</accession>
<keyword evidence="25" id="KW-1185">Reference proteome</keyword>
<dbReference type="PROSITE" id="PS51194">
    <property type="entry name" value="HELICASE_CTER"/>
    <property type="match status" value="1"/>
</dbReference>
<dbReference type="PROSITE" id="PS50821">
    <property type="entry name" value="PAZ"/>
    <property type="match status" value="1"/>
</dbReference>
<evidence type="ECO:0000313" key="25">
    <source>
        <dbReference type="Proteomes" id="UP000811619"/>
    </source>
</evidence>
<feature type="domain" description="RNase III" evidence="19">
    <location>
        <begin position="1032"/>
        <end position="1179"/>
    </location>
</feature>
<evidence type="ECO:0000256" key="2">
    <source>
        <dbReference type="ARBA" id="ARBA00001946"/>
    </source>
</evidence>
<dbReference type="GO" id="GO:0003723">
    <property type="term" value="F:RNA binding"/>
    <property type="evidence" value="ECO:0007669"/>
    <property type="project" value="UniProtKB-UniRule"/>
</dbReference>
<dbReference type="PROSITE" id="PS00517">
    <property type="entry name" value="RNASE_3_1"/>
    <property type="match status" value="1"/>
</dbReference>
<dbReference type="InterPro" id="IPR001650">
    <property type="entry name" value="Helicase_C-like"/>
</dbReference>
<keyword evidence="11" id="KW-0067">ATP-binding</keyword>
<feature type="domain" description="PAZ" evidence="20">
    <location>
        <begin position="876"/>
        <end position="1000"/>
    </location>
</feature>
<keyword evidence="9" id="KW-0347">Helicase</keyword>
<evidence type="ECO:0000256" key="10">
    <source>
        <dbReference type="ARBA" id="ARBA00022833"/>
    </source>
</evidence>
<evidence type="ECO:0000256" key="14">
    <source>
        <dbReference type="ARBA" id="ARBA00023118"/>
    </source>
</evidence>
<dbReference type="InterPro" id="IPR036389">
    <property type="entry name" value="RNase_III_sf"/>
</dbReference>
<dbReference type="CDD" id="cd00593">
    <property type="entry name" value="RIBOc"/>
    <property type="match status" value="2"/>
</dbReference>
<keyword evidence="15" id="KW-0464">Manganese</keyword>
<dbReference type="Pfam" id="PF24995">
    <property type="entry name" value="DSRM_2"/>
    <property type="match status" value="1"/>
</dbReference>
<dbReference type="GO" id="GO:0005634">
    <property type="term" value="C:nucleus"/>
    <property type="evidence" value="ECO:0007669"/>
    <property type="project" value="TreeGrafter"/>
</dbReference>
<dbReference type="InterPro" id="IPR000999">
    <property type="entry name" value="RNase_III_dom"/>
</dbReference>
<name>A0A8K0J7L6_9HYPO</name>
<evidence type="ECO:0000256" key="7">
    <source>
        <dbReference type="ARBA" id="ARBA00022741"/>
    </source>
</evidence>
<evidence type="ECO:0000256" key="5">
    <source>
        <dbReference type="ARBA" id="ARBA00022723"/>
    </source>
</evidence>
<feature type="compositionally biased region" description="Acidic residues" evidence="18">
    <location>
        <begin position="1"/>
        <end position="13"/>
    </location>
</feature>
<dbReference type="InterPro" id="IPR027417">
    <property type="entry name" value="P-loop_NTPase"/>
</dbReference>
<evidence type="ECO:0000256" key="1">
    <source>
        <dbReference type="ARBA" id="ARBA00001936"/>
    </source>
</evidence>